<dbReference type="PRINTS" id="PR00081">
    <property type="entry name" value="GDHRDH"/>
</dbReference>
<comment type="similarity">
    <text evidence="1 4">Belongs to the short-chain dehydrogenases/reductases (SDR) family.</text>
</comment>
<accession>W9Y2M4</accession>
<dbReference type="HOGENOM" id="CLU_010194_13_1_1"/>
<evidence type="ECO:0000256" key="4">
    <source>
        <dbReference type="RuleBase" id="RU000363"/>
    </source>
</evidence>
<dbReference type="PROSITE" id="PS00061">
    <property type="entry name" value="ADH_SHORT"/>
    <property type="match status" value="1"/>
</dbReference>
<dbReference type="InterPro" id="IPR036291">
    <property type="entry name" value="NAD(P)-bd_dom_sf"/>
</dbReference>
<proteinExistence type="inferred from homology"/>
<evidence type="ECO:0008006" key="7">
    <source>
        <dbReference type="Google" id="ProtNLM"/>
    </source>
</evidence>
<keyword evidence="3" id="KW-0560">Oxidoreductase</keyword>
<dbReference type="PANTHER" id="PTHR43180:SF33">
    <property type="entry name" value="15-HYDROXYPROSTAGLANDIN DEHYDROGENASE [NAD(+)]-LIKE"/>
    <property type="match status" value="1"/>
</dbReference>
<name>W9Y2M4_9EURO</name>
<dbReference type="PANTHER" id="PTHR43180">
    <property type="entry name" value="3-OXOACYL-(ACYL-CARRIER-PROTEIN) REDUCTASE (AFU_ORTHOLOGUE AFUA_6G11210)"/>
    <property type="match status" value="1"/>
</dbReference>
<evidence type="ECO:0000256" key="2">
    <source>
        <dbReference type="ARBA" id="ARBA00022857"/>
    </source>
</evidence>
<protein>
    <recommendedName>
        <fullName evidence="7">3-oxoacyl-[acyl-carrier protein] reductase</fullName>
    </recommendedName>
</protein>
<dbReference type="OrthoDB" id="37659at2759"/>
<comment type="caution">
    <text evidence="5">The sequence shown here is derived from an EMBL/GenBank/DDBJ whole genome shotgun (WGS) entry which is preliminary data.</text>
</comment>
<dbReference type="STRING" id="1182542.W9Y2M4"/>
<keyword evidence="2" id="KW-0521">NADP</keyword>
<evidence type="ECO:0000256" key="1">
    <source>
        <dbReference type="ARBA" id="ARBA00006484"/>
    </source>
</evidence>
<dbReference type="Pfam" id="PF00106">
    <property type="entry name" value="adh_short"/>
    <property type="match status" value="1"/>
</dbReference>
<dbReference type="InterPro" id="IPR020904">
    <property type="entry name" value="Sc_DH/Rdtase_CS"/>
</dbReference>
<evidence type="ECO:0000313" key="6">
    <source>
        <dbReference type="Proteomes" id="UP000019478"/>
    </source>
</evidence>
<sequence length="219" mass="24381">MFEQAHQRFGHLDVVVSNAGINRENLLEDSYDPATGRLQKPDLKNLEVNLVAHVYFVKCAVHYFEKSPPPHTSSPRTHQIVLTGSAASYIDTPPLYQYCAAKTGVLGLMRSLRTQLPRRNITINMIAPWMTVTPMLPAAIKDLWGHLPANTPEGVARALLLPAVDQSINGKAFFIAGNHMVELEDKIHESQPSWMGEKLSEDVDEGQRRLIPVGINPDK</sequence>
<evidence type="ECO:0000313" key="5">
    <source>
        <dbReference type="EMBL" id="EXJ86758.1"/>
    </source>
</evidence>
<evidence type="ECO:0000256" key="3">
    <source>
        <dbReference type="ARBA" id="ARBA00023002"/>
    </source>
</evidence>
<gene>
    <name evidence="5" type="ORF">A1O3_03712</name>
</gene>
<dbReference type="GeneID" id="19167837"/>
<dbReference type="SUPFAM" id="SSF51735">
    <property type="entry name" value="NAD(P)-binding Rossmann-fold domains"/>
    <property type="match status" value="1"/>
</dbReference>
<dbReference type="EMBL" id="AMGY01000003">
    <property type="protein sequence ID" value="EXJ86758.1"/>
    <property type="molecule type" value="Genomic_DNA"/>
</dbReference>
<keyword evidence="6" id="KW-1185">Reference proteome</keyword>
<reference evidence="5 6" key="1">
    <citation type="submission" date="2013-03" db="EMBL/GenBank/DDBJ databases">
        <title>The Genome Sequence of Capronia epimyces CBS 606.96.</title>
        <authorList>
            <consortium name="The Broad Institute Genomics Platform"/>
            <person name="Cuomo C."/>
            <person name="de Hoog S."/>
            <person name="Gorbushina A."/>
            <person name="Walker B."/>
            <person name="Young S.K."/>
            <person name="Zeng Q."/>
            <person name="Gargeya S."/>
            <person name="Fitzgerald M."/>
            <person name="Haas B."/>
            <person name="Abouelleil A."/>
            <person name="Allen A.W."/>
            <person name="Alvarado L."/>
            <person name="Arachchi H.M."/>
            <person name="Berlin A.M."/>
            <person name="Chapman S.B."/>
            <person name="Gainer-Dewar J."/>
            <person name="Goldberg J."/>
            <person name="Griggs A."/>
            <person name="Gujja S."/>
            <person name="Hansen M."/>
            <person name="Howarth C."/>
            <person name="Imamovic A."/>
            <person name="Ireland A."/>
            <person name="Larimer J."/>
            <person name="McCowan C."/>
            <person name="Murphy C."/>
            <person name="Pearson M."/>
            <person name="Poon T.W."/>
            <person name="Priest M."/>
            <person name="Roberts A."/>
            <person name="Saif S."/>
            <person name="Shea T."/>
            <person name="Sisk P."/>
            <person name="Sykes S."/>
            <person name="Wortman J."/>
            <person name="Nusbaum C."/>
            <person name="Birren B."/>
        </authorList>
    </citation>
    <scope>NUCLEOTIDE SEQUENCE [LARGE SCALE GENOMIC DNA]</scope>
    <source>
        <strain evidence="5 6">CBS 606.96</strain>
    </source>
</reference>
<dbReference type="GO" id="GO:0016491">
    <property type="term" value="F:oxidoreductase activity"/>
    <property type="evidence" value="ECO:0007669"/>
    <property type="project" value="UniProtKB-KW"/>
</dbReference>
<dbReference type="PRINTS" id="PR00080">
    <property type="entry name" value="SDRFAMILY"/>
</dbReference>
<organism evidence="5 6">
    <name type="scientific">Capronia epimyces CBS 606.96</name>
    <dbReference type="NCBI Taxonomy" id="1182542"/>
    <lineage>
        <taxon>Eukaryota</taxon>
        <taxon>Fungi</taxon>
        <taxon>Dikarya</taxon>
        <taxon>Ascomycota</taxon>
        <taxon>Pezizomycotina</taxon>
        <taxon>Eurotiomycetes</taxon>
        <taxon>Chaetothyriomycetidae</taxon>
        <taxon>Chaetothyriales</taxon>
        <taxon>Herpotrichiellaceae</taxon>
        <taxon>Capronia</taxon>
    </lineage>
</organism>
<dbReference type="eggNOG" id="KOG0725">
    <property type="taxonomic scope" value="Eukaryota"/>
</dbReference>
<dbReference type="RefSeq" id="XP_007732037.1">
    <property type="nucleotide sequence ID" value="XM_007733847.1"/>
</dbReference>
<dbReference type="Proteomes" id="UP000019478">
    <property type="component" value="Unassembled WGS sequence"/>
</dbReference>
<dbReference type="AlphaFoldDB" id="W9Y2M4"/>
<dbReference type="InterPro" id="IPR002347">
    <property type="entry name" value="SDR_fam"/>
</dbReference>
<dbReference type="Gene3D" id="3.40.50.720">
    <property type="entry name" value="NAD(P)-binding Rossmann-like Domain"/>
    <property type="match status" value="1"/>
</dbReference>